<dbReference type="InterPro" id="IPR005805">
    <property type="entry name" value="Rieske_Fe-S_prot_C"/>
</dbReference>
<keyword evidence="3" id="KW-0408">Iron</keyword>
<dbReference type="SUPFAM" id="SSF51905">
    <property type="entry name" value="FAD/NAD(P)-binding domain"/>
    <property type="match status" value="1"/>
</dbReference>
<dbReference type="Pfam" id="PF00355">
    <property type="entry name" value="Rieske"/>
    <property type="match status" value="1"/>
</dbReference>
<evidence type="ECO:0000256" key="2">
    <source>
        <dbReference type="ARBA" id="ARBA00022723"/>
    </source>
</evidence>
<dbReference type="InterPro" id="IPR036188">
    <property type="entry name" value="FAD/NAD-bd_sf"/>
</dbReference>
<dbReference type="PANTHER" id="PTHR13847:SF274">
    <property type="entry name" value="RIESKE 2FE-2S IRON-SULFUR PROTEIN YHFW-RELATED"/>
    <property type="match status" value="1"/>
</dbReference>
<dbReference type="EMBL" id="FONS01000001">
    <property type="protein sequence ID" value="SFE46138.1"/>
    <property type="molecule type" value="Genomic_DNA"/>
</dbReference>
<dbReference type="Gene3D" id="3.30.9.10">
    <property type="entry name" value="D-Amino Acid Oxidase, subunit A, domain 2"/>
    <property type="match status" value="1"/>
</dbReference>
<dbReference type="Gene3D" id="2.102.10.10">
    <property type="entry name" value="Rieske [2Fe-2S] iron-sulphur domain"/>
    <property type="match status" value="1"/>
</dbReference>
<dbReference type="GO" id="GO:0005737">
    <property type="term" value="C:cytoplasm"/>
    <property type="evidence" value="ECO:0007669"/>
    <property type="project" value="TreeGrafter"/>
</dbReference>
<protein>
    <submittedName>
        <fullName evidence="7">Rieske [2Fe-2S] domain-containing protein</fullName>
    </submittedName>
</protein>
<keyword evidence="1" id="KW-0001">2Fe-2S</keyword>
<proteinExistence type="predicted"/>
<keyword evidence="5" id="KW-1015">Disulfide bond</keyword>
<keyword evidence="2" id="KW-0479">Metal-binding</keyword>
<dbReference type="Gene3D" id="3.50.50.60">
    <property type="entry name" value="FAD/NAD(P)-binding domain"/>
    <property type="match status" value="1"/>
</dbReference>
<evidence type="ECO:0000259" key="6">
    <source>
        <dbReference type="PROSITE" id="PS51296"/>
    </source>
</evidence>
<dbReference type="PROSITE" id="PS51296">
    <property type="entry name" value="RIESKE"/>
    <property type="match status" value="1"/>
</dbReference>
<dbReference type="InterPro" id="IPR036922">
    <property type="entry name" value="Rieske_2Fe-2S_sf"/>
</dbReference>
<dbReference type="RefSeq" id="WP_037444878.1">
    <property type="nucleotide sequence ID" value="NZ_FONS01000001.1"/>
</dbReference>
<evidence type="ECO:0000256" key="5">
    <source>
        <dbReference type="ARBA" id="ARBA00023157"/>
    </source>
</evidence>
<gene>
    <name evidence="7" type="ORF">SAMN03003324_00557</name>
</gene>
<dbReference type="Pfam" id="PF01266">
    <property type="entry name" value="DAO"/>
    <property type="match status" value="1"/>
</dbReference>
<dbReference type="PRINTS" id="PR00162">
    <property type="entry name" value="RIESKE"/>
</dbReference>
<evidence type="ECO:0000313" key="8">
    <source>
        <dbReference type="Proteomes" id="UP000183129"/>
    </source>
</evidence>
<dbReference type="Proteomes" id="UP000183129">
    <property type="component" value="Unassembled WGS sequence"/>
</dbReference>
<evidence type="ECO:0000313" key="7">
    <source>
        <dbReference type="EMBL" id="SFE46138.1"/>
    </source>
</evidence>
<dbReference type="InterPro" id="IPR017941">
    <property type="entry name" value="Rieske_2Fe-2S"/>
</dbReference>
<dbReference type="PANTHER" id="PTHR13847">
    <property type="entry name" value="SARCOSINE DEHYDROGENASE-RELATED"/>
    <property type="match status" value="1"/>
</dbReference>
<evidence type="ECO:0000256" key="4">
    <source>
        <dbReference type="ARBA" id="ARBA00023014"/>
    </source>
</evidence>
<dbReference type="GO" id="GO:0051537">
    <property type="term" value="F:2 iron, 2 sulfur cluster binding"/>
    <property type="evidence" value="ECO:0007669"/>
    <property type="project" value="UniProtKB-KW"/>
</dbReference>
<reference evidence="7 8" key="1">
    <citation type="submission" date="2016-10" db="EMBL/GenBank/DDBJ databases">
        <authorList>
            <person name="de Groot N.N."/>
        </authorList>
    </citation>
    <scope>NUCLEOTIDE SEQUENCE [LARGE SCALE GENOMIC DNA]</scope>
    <source>
        <strain evidence="7 8">ATCC 51969</strain>
    </source>
</reference>
<dbReference type="InterPro" id="IPR006076">
    <property type="entry name" value="FAD-dep_OxRdtase"/>
</dbReference>
<accession>A0A1I2ARG0</accession>
<dbReference type="SUPFAM" id="SSF50022">
    <property type="entry name" value="ISP domain"/>
    <property type="match status" value="1"/>
</dbReference>
<feature type="domain" description="Rieske" evidence="6">
    <location>
        <begin position="429"/>
        <end position="514"/>
    </location>
</feature>
<evidence type="ECO:0000256" key="1">
    <source>
        <dbReference type="ARBA" id="ARBA00022714"/>
    </source>
</evidence>
<keyword evidence="4" id="KW-0411">Iron-sulfur</keyword>
<dbReference type="GO" id="GO:0016020">
    <property type="term" value="C:membrane"/>
    <property type="evidence" value="ECO:0007669"/>
    <property type="project" value="InterPro"/>
</dbReference>
<organism evidence="7 8">
    <name type="scientific">Pedobacter antarcticus</name>
    <dbReference type="NCBI Taxonomy" id="34086"/>
    <lineage>
        <taxon>Bacteria</taxon>
        <taxon>Pseudomonadati</taxon>
        <taxon>Bacteroidota</taxon>
        <taxon>Sphingobacteriia</taxon>
        <taxon>Sphingobacteriales</taxon>
        <taxon>Sphingobacteriaceae</taxon>
        <taxon>Pedobacter</taxon>
    </lineage>
</organism>
<dbReference type="GO" id="GO:0046872">
    <property type="term" value="F:metal ion binding"/>
    <property type="evidence" value="ECO:0007669"/>
    <property type="project" value="UniProtKB-KW"/>
</dbReference>
<dbReference type="AlphaFoldDB" id="A0A1I2ARG0"/>
<sequence length="514" mass="56252">MKNTKEINPRDGHTESPWQSVVSSVSDAAYASTGTGIFDVIIVGAGITGLTTALLLQKAGKKCLVLEAGKVGFGTTGGTSAHLNTFYDATYPEIESDFGKQAAKQVADSGKEAMAIIDALVKEYGIDCDLEYKDGYLFSENEKETVQLREILEASKRAGIAVAEVENNDVPVPFKLAIRFAHQGQFHPLKYINGLLKAFQQLGGTVIENCFVSAHKELDNGVELVAGEHTFQAGHLIYATHLPPGITAFSFRCAPYRSYVLGLRLKDKAENYPTGLAYDMQEPYHYFRTHVVNGEPLLIVGGEDHKTGHDDPEQAFVNLEKYAHQYYQVESVVYRWSSQYYVPVDGLPYIGRLGASKGNIYIATGFNGNGMMFGTISGKIISDQILGVENLYGDLYAPARLKPVAGFCEFVKENADVAWHFVADRFGTEDMDKLSELKNGEGKIAEFKGQKLAVYKDQKGKVTALSPVCTHAGCFVNFNTAEQSWDCPCHGGRFDTSGKVICGPPQADLLRVDI</sequence>
<dbReference type="STRING" id="34086.SAMN04488084_101113"/>
<name>A0A1I2ARG0_9SPHI</name>
<evidence type="ECO:0000256" key="3">
    <source>
        <dbReference type="ARBA" id="ARBA00023004"/>
    </source>
</evidence>